<feature type="region of interest" description="Disordered" evidence="1">
    <location>
        <begin position="531"/>
        <end position="561"/>
    </location>
</feature>
<dbReference type="SMART" id="SM00869">
    <property type="entry name" value="Autotransporter"/>
    <property type="match status" value="1"/>
</dbReference>
<accession>A0ABM8U837</accession>
<proteinExistence type="predicted"/>
<dbReference type="InterPro" id="IPR036709">
    <property type="entry name" value="Autotransporte_beta_dom_sf"/>
</dbReference>
<dbReference type="NCBIfam" id="TIGR01414">
    <property type="entry name" value="autotrans_barl"/>
    <property type="match status" value="1"/>
</dbReference>
<dbReference type="InterPro" id="IPR012332">
    <property type="entry name" value="Autotransporter_pectin_lyase_C"/>
</dbReference>
<feature type="domain" description="Autotransporter" evidence="2">
    <location>
        <begin position="604"/>
        <end position="882"/>
    </location>
</feature>
<comment type="caution">
    <text evidence="3">The sequence shown here is derived from an EMBL/GenBank/DDBJ whole genome shotgun (WGS) entry which is preliminary data.</text>
</comment>
<name>A0ABM8U837_9BURK</name>
<keyword evidence="4" id="KW-1185">Reference proteome</keyword>
<protein>
    <recommendedName>
        <fullName evidence="2">Autotransporter domain-containing protein</fullName>
    </recommendedName>
</protein>
<dbReference type="Pfam" id="PF03797">
    <property type="entry name" value="Autotransporter"/>
    <property type="match status" value="1"/>
</dbReference>
<dbReference type="CDD" id="cd01344">
    <property type="entry name" value="PL2_Passenger_AT"/>
    <property type="match status" value="1"/>
</dbReference>
<dbReference type="PROSITE" id="PS51208">
    <property type="entry name" value="AUTOTRANSPORTER"/>
    <property type="match status" value="1"/>
</dbReference>
<dbReference type="SUPFAM" id="SSF51126">
    <property type="entry name" value="Pectin lyase-like"/>
    <property type="match status" value="1"/>
</dbReference>
<sequence length="882" mass="88440">MTNLGTLRITGDTFNGMASQGSGAGQNTLINRGLIVVGGNSASGLFNSAPAATMLNDTAGVIQTGGTNAYAMSDVASAGGSALTNDGKLVTTGAGAAGMATFAINDTLINNGAITTAGDSAYGMLARAGTAPGNNVITNNGTITTTGTDAHGIISQDPTPGAITNTGSITAQGPGALGAFIAGKVTFNNVGGASIVSEQANGVDGNGGGTYNNAGTISARNVTLSFADVDATVNNSGTLTSATTEAIASNGPINLVINNTGNIVGGGGRAIFTDVGNDTFNWSAGTIQGFVRMDAGDDVATLTSLTDTNLAGVPSFDGGPGNDVVTFDHTQAGGLSRFINWETVNVTNGSQLTLDSSGLTLGDSGTQTGTLNIDATSTLYAGGLGDPSIMPAVAGRLVNVNNAGTIDLTNGGTSTTDALVVNGNYTGSNGRLLLQVVLGADGSPADRLVIAQGTGSGNTALGVTNSGGAGGLTVTDGIMVVQTTNGATTTANAFTLPKPLVAGAYVYYLFKGGVSAGTADNWYLRSSLPPAPVTSPTSTSMSAPQASEGTPPLPAPPPAGSAPTPLYRMEVPVYAEVPALTRELGVAQIGTFHDRQGEQSLLGETGALPAAWARVWGEHATQRNGGGVDPEFSGAMGGVQVGHDVYADRTASGHRNHYGFFVGAARAEGDVSGLALGFPDLAAGHLAINAYSIGGYWTHIGPGGWYTDAILMGSTLTIDPSSNQGIGATTHGHTVGASLEGGLPIALSTILSIEPQMQLIWQHTSISDLNDGISGVSFHAASGLTGRLGVRLAGRFDAAGTAWQPYLRVNLWHDFGGTDNATFAGATVIPVSVSATSAQFQLGIVAKVSVRGSVFANAGYTTNVNGEHRSIVAGDVGVRWYW</sequence>
<dbReference type="InterPro" id="IPR006315">
    <property type="entry name" value="OM_autotransptr_brl_dom"/>
</dbReference>
<dbReference type="InterPro" id="IPR043990">
    <property type="entry name" value="AC_1"/>
</dbReference>
<dbReference type="RefSeq" id="WP_228981627.1">
    <property type="nucleotide sequence ID" value="NZ_CAJQYY010000026.1"/>
</dbReference>
<dbReference type="InterPro" id="IPR005546">
    <property type="entry name" value="Autotransporte_beta"/>
</dbReference>
<dbReference type="InterPro" id="IPR011050">
    <property type="entry name" value="Pectin_lyase_fold/virulence"/>
</dbReference>
<reference evidence="3 4" key="1">
    <citation type="submission" date="2021-04" db="EMBL/GenBank/DDBJ databases">
        <authorList>
            <person name="Vanwijnsberghe S."/>
        </authorList>
    </citation>
    <scope>NUCLEOTIDE SEQUENCE [LARGE SCALE GENOMIC DNA]</scope>
    <source>
        <strain evidence="3 4">LMG 32171</strain>
    </source>
</reference>
<organism evidence="3 4">
    <name type="scientific">Paraburkholderia gardini</name>
    <dbReference type="NCBI Taxonomy" id="2823469"/>
    <lineage>
        <taxon>Bacteria</taxon>
        <taxon>Pseudomonadati</taxon>
        <taxon>Pseudomonadota</taxon>
        <taxon>Betaproteobacteria</taxon>
        <taxon>Burkholderiales</taxon>
        <taxon>Burkholderiaceae</taxon>
        <taxon>Paraburkholderia</taxon>
    </lineage>
</organism>
<feature type="compositionally biased region" description="Pro residues" evidence="1">
    <location>
        <begin position="551"/>
        <end position="560"/>
    </location>
</feature>
<dbReference type="Pfam" id="PF18883">
    <property type="entry name" value="AC_1"/>
    <property type="match status" value="1"/>
</dbReference>
<evidence type="ECO:0000256" key="1">
    <source>
        <dbReference type="SAM" id="MobiDB-lite"/>
    </source>
</evidence>
<evidence type="ECO:0000259" key="2">
    <source>
        <dbReference type="PROSITE" id="PS51208"/>
    </source>
</evidence>
<dbReference type="Gene3D" id="2.40.128.130">
    <property type="entry name" value="Autotransporter beta-domain"/>
    <property type="match status" value="1"/>
</dbReference>
<evidence type="ECO:0000313" key="4">
    <source>
        <dbReference type="Proteomes" id="UP000789752"/>
    </source>
</evidence>
<dbReference type="Proteomes" id="UP000789752">
    <property type="component" value="Unassembled WGS sequence"/>
</dbReference>
<dbReference type="Gene3D" id="2.160.20.20">
    <property type="match status" value="1"/>
</dbReference>
<feature type="compositionally biased region" description="Low complexity" evidence="1">
    <location>
        <begin position="534"/>
        <end position="550"/>
    </location>
</feature>
<dbReference type="EMBL" id="CAJQYY010000026">
    <property type="protein sequence ID" value="CAG4914398.1"/>
    <property type="molecule type" value="Genomic_DNA"/>
</dbReference>
<gene>
    <name evidence="3" type="ORF">R54767_04096</name>
</gene>
<evidence type="ECO:0000313" key="3">
    <source>
        <dbReference type="EMBL" id="CAG4914398.1"/>
    </source>
</evidence>
<dbReference type="SUPFAM" id="SSF103515">
    <property type="entry name" value="Autotransporter"/>
    <property type="match status" value="1"/>
</dbReference>